<dbReference type="SUPFAM" id="SSF51182">
    <property type="entry name" value="RmlC-like cupins"/>
    <property type="match status" value="1"/>
</dbReference>
<organism evidence="5 6">
    <name type="scientific">Christensenella hongkongensis</name>
    <dbReference type="NCBI Taxonomy" id="270498"/>
    <lineage>
        <taxon>Bacteria</taxon>
        <taxon>Bacillati</taxon>
        <taxon>Bacillota</taxon>
        <taxon>Clostridia</taxon>
        <taxon>Christensenellales</taxon>
        <taxon>Christensenellaceae</taxon>
        <taxon>Christensenella</taxon>
    </lineage>
</organism>
<evidence type="ECO:0000256" key="1">
    <source>
        <dbReference type="ARBA" id="ARBA00023015"/>
    </source>
</evidence>
<dbReference type="STRING" id="270498.CHK_1026"/>
<dbReference type="InterPro" id="IPR011051">
    <property type="entry name" value="RmlC_Cupin_sf"/>
</dbReference>
<dbReference type="AlphaFoldDB" id="A0A0M2NG85"/>
<dbReference type="PANTHER" id="PTHR43280">
    <property type="entry name" value="ARAC-FAMILY TRANSCRIPTIONAL REGULATOR"/>
    <property type="match status" value="1"/>
</dbReference>
<dbReference type="InterPro" id="IPR014710">
    <property type="entry name" value="RmlC-like_jellyroll"/>
</dbReference>
<comment type="caution">
    <text evidence="5">The sequence shown here is derived from an EMBL/GenBank/DDBJ whole genome shotgun (WGS) entry which is preliminary data.</text>
</comment>
<dbReference type="EMBL" id="LAYJ01000076">
    <property type="protein sequence ID" value="KKI51534.1"/>
    <property type="molecule type" value="Genomic_DNA"/>
</dbReference>
<dbReference type="Gene3D" id="2.60.120.10">
    <property type="entry name" value="Jelly Rolls"/>
    <property type="match status" value="1"/>
</dbReference>
<sequence length="274" mass="32071">MSGENSMIDQKLFNEMMNKMENTLNEGKIDVILCEKLDKQALESRLVEHASEYGQIIYLLNGAMECECKDGKQKEVHANESILIPRGMPHCIRNISSEDFLTIYVQFQTNHFEISRCIHICDRNLRILWILETLRDELKCEYRSAMIGRYLFGTALLMMIKMQFEKETKISTFDKAVLYLRTNINGKINIEELAKTLFVSPSYLCRLFQKRVHMTIMGYLCSMRINEAMQYLEETNYGIEEIAFKVGFSSPKYFTKKFKEVVGMTPSAFRKKFE</sequence>
<evidence type="ECO:0000313" key="5">
    <source>
        <dbReference type="EMBL" id="KKI51534.1"/>
    </source>
</evidence>
<proteinExistence type="predicted"/>
<protein>
    <submittedName>
        <fullName evidence="5">Transcriptional regulator, AraC family</fullName>
    </submittedName>
</protein>
<dbReference type="GO" id="GO:0043565">
    <property type="term" value="F:sequence-specific DNA binding"/>
    <property type="evidence" value="ECO:0007669"/>
    <property type="project" value="InterPro"/>
</dbReference>
<evidence type="ECO:0000256" key="3">
    <source>
        <dbReference type="ARBA" id="ARBA00023163"/>
    </source>
</evidence>
<keyword evidence="2" id="KW-0238">DNA-binding</keyword>
<dbReference type="GO" id="GO:0003700">
    <property type="term" value="F:DNA-binding transcription factor activity"/>
    <property type="evidence" value="ECO:0007669"/>
    <property type="project" value="InterPro"/>
</dbReference>
<dbReference type="PANTHER" id="PTHR43280:SF2">
    <property type="entry name" value="HTH-TYPE TRANSCRIPTIONAL REGULATOR EXSA"/>
    <property type="match status" value="1"/>
</dbReference>
<keyword evidence="1" id="KW-0805">Transcription regulation</keyword>
<dbReference type="PRINTS" id="PR00032">
    <property type="entry name" value="HTHARAC"/>
</dbReference>
<evidence type="ECO:0000313" key="6">
    <source>
        <dbReference type="Proteomes" id="UP000034076"/>
    </source>
</evidence>
<dbReference type="InterPro" id="IPR018062">
    <property type="entry name" value="HTH_AraC-typ_CS"/>
</dbReference>
<feature type="domain" description="HTH araC/xylS-type" evidence="4">
    <location>
        <begin position="174"/>
        <end position="272"/>
    </location>
</feature>
<dbReference type="OrthoDB" id="2112176at2"/>
<dbReference type="PROSITE" id="PS00041">
    <property type="entry name" value="HTH_ARAC_FAMILY_1"/>
    <property type="match status" value="1"/>
</dbReference>
<dbReference type="RefSeq" id="WP_082103402.1">
    <property type="nucleotide sequence ID" value="NZ_LAYJ01000076.1"/>
</dbReference>
<dbReference type="InterPro" id="IPR013096">
    <property type="entry name" value="Cupin_2"/>
</dbReference>
<gene>
    <name evidence="5" type="ORF">CHK_1026</name>
</gene>
<dbReference type="PROSITE" id="PS01124">
    <property type="entry name" value="HTH_ARAC_FAMILY_2"/>
    <property type="match status" value="1"/>
</dbReference>
<keyword evidence="3" id="KW-0804">Transcription</keyword>
<dbReference type="CDD" id="cd02208">
    <property type="entry name" value="cupin_RmlC-like"/>
    <property type="match status" value="1"/>
</dbReference>
<dbReference type="Pfam" id="PF12833">
    <property type="entry name" value="HTH_18"/>
    <property type="match status" value="1"/>
</dbReference>
<dbReference type="Gene3D" id="1.10.10.60">
    <property type="entry name" value="Homeodomain-like"/>
    <property type="match status" value="2"/>
</dbReference>
<dbReference type="Pfam" id="PF07883">
    <property type="entry name" value="Cupin_2"/>
    <property type="match status" value="1"/>
</dbReference>
<reference evidence="5 6" key="1">
    <citation type="submission" date="2015-04" db="EMBL/GenBank/DDBJ databases">
        <title>Draft genome sequence of bacteremic isolate Catabacter hongkongensis type strain HKU16T.</title>
        <authorList>
            <person name="Lau S.K."/>
            <person name="Teng J.L."/>
            <person name="Huang Y."/>
            <person name="Curreem S.O."/>
            <person name="Tsui S.K."/>
            <person name="Woo P.C."/>
        </authorList>
    </citation>
    <scope>NUCLEOTIDE SEQUENCE [LARGE SCALE GENOMIC DNA]</scope>
    <source>
        <strain evidence="5 6">HKU16</strain>
    </source>
</reference>
<dbReference type="SMART" id="SM00342">
    <property type="entry name" value="HTH_ARAC"/>
    <property type="match status" value="1"/>
</dbReference>
<accession>A0A0M2NG85</accession>
<dbReference type="InterPro" id="IPR018060">
    <property type="entry name" value="HTH_AraC"/>
</dbReference>
<dbReference type="SUPFAM" id="SSF46689">
    <property type="entry name" value="Homeodomain-like"/>
    <property type="match status" value="2"/>
</dbReference>
<evidence type="ECO:0000256" key="2">
    <source>
        <dbReference type="ARBA" id="ARBA00023125"/>
    </source>
</evidence>
<dbReference type="InterPro" id="IPR020449">
    <property type="entry name" value="Tscrpt_reg_AraC-type_HTH"/>
</dbReference>
<dbReference type="Proteomes" id="UP000034076">
    <property type="component" value="Unassembled WGS sequence"/>
</dbReference>
<evidence type="ECO:0000259" key="4">
    <source>
        <dbReference type="PROSITE" id="PS01124"/>
    </source>
</evidence>
<name>A0A0M2NG85_9FIRM</name>
<dbReference type="InterPro" id="IPR009057">
    <property type="entry name" value="Homeodomain-like_sf"/>
</dbReference>
<keyword evidence="6" id="KW-1185">Reference proteome</keyword>